<dbReference type="Gene3D" id="3.40.50.1970">
    <property type="match status" value="1"/>
</dbReference>
<name>A0A0A2W4E1_BEABA</name>
<dbReference type="CDD" id="cd08550">
    <property type="entry name" value="GlyDH-like"/>
    <property type="match status" value="1"/>
</dbReference>
<dbReference type="AlphaFoldDB" id="A0A0A2W4E1"/>
<dbReference type="PANTHER" id="PTHR43616">
    <property type="entry name" value="GLYCEROL DEHYDROGENASE"/>
    <property type="match status" value="1"/>
</dbReference>
<dbReference type="GO" id="GO:0046872">
    <property type="term" value="F:metal ion binding"/>
    <property type="evidence" value="ECO:0007669"/>
    <property type="project" value="UniProtKB-KW"/>
</dbReference>
<dbReference type="GO" id="GO:0016614">
    <property type="term" value="F:oxidoreductase activity, acting on CH-OH group of donors"/>
    <property type="evidence" value="ECO:0007669"/>
    <property type="project" value="InterPro"/>
</dbReference>
<dbReference type="Gene3D" id="1.20.1090.10">
    <property type="entry name" value="Dehydroquinate synthase-like - alpha domain"/>
    <property type="match status" value="1"/>
</dbReference>
<keyword evidence="2" id="KW-0560">Oxidoreductase</keyword>
<accession>A0A0A2W4E1</accession>
<evidence type="ECO:0000256" key="1">
    <source>
        <dbReference type="ARBA" id="ARBA00022723"/>
    </source>
</evidence>
<feature type="domain" description="Alcohol dehydrogenase iron-type/glycerol dehydrogenase GldA" evidence="3">
    <location>
        <begin position="13"/>
        <end position="159"/>
    </location>
</feature>
<sequence>MQICRNVLAIKSPKAYLQRPGLRAKVGEYVKPLASHIRIITSPKAWQAVNPELTQSLDAHGIRWEVTWLAGECTDEAISGLSEQTFEQGASAILAIGGGRVLDCAKAAGDKLEHVSVINFSTLAATCAAWSPVAIIYNAEGGHLRSQPLKKMPALVLVDSEVIASSPARYLKAGIVDALAKWYEFRPYQRQNPDSLALDLKVMAAQRAVEAYRQWGDEAVEDNQAQRVSFALERVIDANIVLAGLANSMRDDLPTPGVAHAIHNRLTHQPELHTWLHGEKVGYCLLVQSLLEQKNGEPDHELVALLRRFGSPLRLPELTGSRAERFRALATQFSFPAASAARLPFALSPDSLEQALLATDHFSPPLQDNF</sequence>
<dbReference type="InterPro" id="IPR016205">
    <property type="entry name" value="Glycerol_DH"/>
</dbReference>
<dbReference type="PANTHER" id="PTHR43616:SF3">
    <property type="entry name" value="HYDROXYCARBOXYLATE DEHYDROGENASE A"/>
    <property type="match status" value="1"/>
</dbReference>
<reference evidence="4 5" key="1">
    <citation type="submission" date="2012-10" db="EMBL/GenBank/DDBJ databases">
        <title>Genome sequencing and analysis of entomopathogenic fungi Beauveria bassiana D1-5.</title>
        <authorList>
            <person name="Li Q."/>
            <person name="Wang L."/>
            <person name="Zhang Z."/>
            <person name="Wang Q."/>
            <person name="Ren J."/>
            <person name="Wang M."/>
            <person name="Xu W."/>
            <person name="Wang J."/>
            <person name="Lu Y."/>
            <person name="Du Q."/>
            <person name="Sun Z."/>
        </authorList>
    </citation>
    <scope>NUCLEOTIDE SEQUENCE [LARGE SCALE GENOMIC DNA]</scope>
    <source>
        <strain evidence="4 5">D1-5</strain>
    </source>
</reference>
<evidence type="ECO:0000313" key="4">
    <source>
        <dbReference type="EMBL" id="KGQ13527.1"/>
    </source>
</evidence>
<dbReference type="HOGENOM" id="CLU_044754_3_0_1"/>
<dbReference type="Pfam" id="PF00465">
    <property type="entry name" value="Fe-ADH"/>
    <property type="match status" value="1"/>
</dbReference>
<proteinExistence type="predicted"/>
<comment type="caution">
    <text evidence="4">The sequence shown here is derived from an EMBL/GenBank/DDBJ whole genome shotgun (WGS) entry which is preliminary data.</text>
</comment>
<organism evidence="4 5">
    <name type="scientific">Beauveria bassiana D1-5</name>
    <dbReference type="NCBI Taxonomy" id="1245745"/>
    <lineage>
        <taxon>Eukaryota</taxon>
        <taxon>Fungi</taxon>
        <taxon>Dikarya</taxon>
        <taxon>Ascomycota</taxon>
        <taxon>Pezizomycotina</taxon>
        <taxon>Sordariomycetes</taxon>
        <taxon>Hypocreomycetidae</taxon>
        <taxon>Hypocreales</taxon>
        <taxon>Cordycipitaceae</taxon>
        <taxon>Beauveria</taxon>
    </lineage>
</organism>
<evidence type="ECO:0000313" key="5">
    <source>
        <dbReference type="Proteomes" id="UP000030106"/>
    </source>
</evidence>
<dbReference type="InterPro" id="IPR001670">
    <property type="entry name" value="ADH_Fe/GldA"/>
</dbReference>
<keyword evidence="1" id="KW-0479">Metal-binding</keyword>
<dbReference type="EMBL" id="ANFO01000038">
    <property type="protein sequence ID" value="KGQ13527.1"/>
    <property type="molecule type" value="Genomic_DNA"/>
</dbReference>
<evidence type="ECO:0000256" key="2">
    <source>
        <dbReference type="ARBA" id="ARBA00023002"/>
    </source>
</evidence>
<dbReference type="Proteomes" id="UP000030106">
    <property type="component" value="Unassembled WGS sequence"/>
</dbReference>
<dbReference type="STRING" id="1245745.A0A0A2W4E1"/>
<dbReference type="PIRSF" id="PIRSF000112">
    <property type="entry name" value="Glycerol_dehydrogenase"/>
    <property type="match status" value="1"/>
</dbReference>
<protein>
    <submittedName>
        <fullName evidence="4">Glycerol dehydrogenase</fullName>
    </submittedName>
</protein>
<gene>
    <name evidence="4" type="ORF">BBAD15_g633</name>
</gene>
<dbReference type="SUPFAM" id="SSF56796">
    <property type="entry name" value="Dehydroquinate synthase-like"/>
    <property type="match status" value="1"/>
</dbReference>
<evidence type="ECO:0000259" key="3">
    <source>
        <dbReference type="Pfam" id="PF00465"/>
    </source>
</evidence>